<keyword evidence="3" id="KW-0597">Phosphoprotein</keyword>
<evidence type="ECO:0000256" key="10">
    <source>
        <dbReference type="PIRSR" id="PIRSR623088-2"/>
    </source>
</evidence>
<feature type="binding site" evidence="11">
    <location>
        <position position="444"/>
    </location>
    <ligand>
        <name>Zn(2+)</name>
        <dbReference type="ChEBI" id="CHEBI:29105"/>
        <label>1</label>
    </ligand>
</feature>
<dbReference type="Proteomes" id="UP000005207">
    <property type="component" value="Linkage group LG1"/>
</dbReference>
<feature type="domain" description="PAS" evidence="13">
    <location>
        <begin position="155"/>
        <end position="226"/>
    </location>
</feature>
<dbReference type="SUPFAM" id="SSF55785">
    <property type="entry name" value="PYP-like sensor domain (PAS domain)"/>
    <property type="match status" value="1"/>
</dbReference>
<dbReference type="FunFam" id="1.10.1300.10:FF:000002">
    <property type="entry name" value="Phosphodiesterase"/>
    <property type="match status" value="1"/>
</dbReference>
<reference evidence="15" key="3">
    <citation type="submission" date="2025-09" db="UniProtKB">
        <authorList>
            <consortium name="Ensembl"/>
        </authorList>
    </citation>
    <scope>IDENTIFICATION</scope>
</reference>
<feature type="binding site" evidence="11">
    <location>
        <position position="593"/>
    </location>
    <ligand>
        <name>Zn(2+)</name>
        <dbReference type="ChEBI" id="CHEBI:29105"/>
        <label>1</label>
    </ligand>
</feature>
<evidence type="ECO:0000256" key="7">
    <source>
        <dbReference type="ARBA" id="ARBA00057856"/>
    </source>
</evidence>
<evidence type="ECO:0000313" key="15">
    <source>
        <dbReference type="Ensembl" id="ENSONIP00000049423.1"/>
    </source>
</evidence>
<protein>
    <recommendedName>
        <fullName evidence="12">Phosphodiesterase</fullName>
        <ecNumber evidence="12">3.1.4.-</ecNumber>
    </recommendedName>
</protein>
<comment type="cofactor">
    <cofactor evidence="12">
        <name>a divalent metal cation</name>
        <dbReference type="ChEBI" id="CHEBI:60240"/>
    </cofactor>
    <text evidence="12">Binds 2 divalent metal cations per subunit. Site 1 may preferentially bind zinc ions, while site 2 has a preference for magnesium and/or manganese ions.</text>
</comment>
<evidence type="ECO:0000256" key="6">
    <source>
        <dbReference type="ARBA" id="ARBA00023149"/>
    </source>
</evidence>
<feature type="binding site" evidence="10">
    <location>
        <position position="481"/>
    </location>
    <ligand>
        <name>AMP</name>
        <dbReference type="ChEBI" id="CHEBI:456215"/>
    </ligand>
</feature>
<feature type="binding site" evidence="11">
    <location>
        <position position="480"/>
    </location>
    <ligand>
        <name>Zn(2+)</name>
        <dbReference type="ChEBI" id="CHEBI:29105"/>
        <label>1</label>
    </ligand>
</feature>
<dbReference type="NCBIfam" id="TIGR00229">
    <property type="entry name" value="sensory_box"/>
    <property type="match status" value="1"/>
</dbReference>
<dbReference type="GO" id="GO:0006355">
    <property type="term" value="P:regulation of DNA-templated transcription"/>
    <property type="evidence" value="ECO:0007669"/>
    <property type="project" value="InterPro"/>
</dbReference>
<dbReference type="InterPro" id="IPR057304">
    <property type="entry name" value="PDE8-like_REC_N"/>
</dbReference>
<keyword evidence="5 12" id="KW-0378">Hydrolase</keyword>
<evidence type="ECO:0000313" key="16">
    <source>
        <dbReference type="Proteomes" id="UP000005207"/>
    </source>
</evidence>
<dbReference type="InterPro" id="IPR002073">
    <property type="entry name" value="PDEase_catalytic_dom"/>
</dbReference>
<gene>
    <name evidence="15" type="primary">PDE8A</name>
    <name evidence="15" type="synonym">pde8a</name>
</gene>
<dbReference type="InterPro" id="IPR023088">
    <property type="entry name" value="PDEase"/>
</dbReference>
<feature type="active site" description="Proton donor" evidence="9">
    <location>
        <position position="440"/>
    </location>
</feature>
<dbReference type="GeneTree" id="ENSGT00940000156422"/>
<dbReference type="InterPro" id="IPR035965">
    <property type="entry name" value="PAS-like_dom_sf"/>
</dbReference>
<sequence>MCSFFTTLHLLTVVIIDVFCLYYDMCLAMSLLQVLLVFAKEDSQSNGFCWACEKANFRCSMARTPESALECFLEKHHDLVIIDHRHSRHFDAEALCRSIRAVNSSENTVIVAVVKRYVISFFLFRYVENANMMACYNELLQLEHGEVRAQFKLRAGNAIFTALEQSQEAIEITSEDQVIQYVNPAYESIMGYQQGELIGKEIIEVPKSEKNKPDLLETINSCIRKGKEWQGIYYAKKKNGDSIQQNVKITPVIGQGGSQRRHSSMARIHSMTIEAPITKVINIINAAQESSPMPVAEALDRVLEILRTTELYSPQLGTKDEDPHTNDLVGGLMTDGLRRLSGNEYIFSTKQPHHLPSHLTTPLSLNDIPPRIAQTMENEDSWDFDIFNLEAATLKRPLTYLGLKIFSRFGVCEFLNCPEATLRSWLQVIEANYHSSNSYHNSTHAADVLHATAYFLCKERVKQSLDPIDEVAALIAATVHDVDHPGRTNSFLCNAGSELAILYNDTAVLESHHAALAFQITTRDDKCNIFKNIERNEYRTLRQAIIDMVLATEMTKHFEHVNKFVNSINKPLAALEENGNRILVKRMLIKCADISNPCRPQELCIEWAGRISEEYFAQTDEEKRQGLPVVMPVFDRNTCSIPKSQISFIDYFITDMFDAWDAFADLPNLMQHLDNNFKYWKGLDERKLHSLRPPPE</sequence>
<evidence type="ECO:0000256" key="3">
    <source>
        <dbReference type="ARBA" id="ARBA00022553"/>
    </source>
</evidence>
<reference evidence="16" key="1">
    <citation type="submission" date="2012-01" db="EMBL/GenBank/DDBJ databases">
        <title>The Genome Sequence of Oreochromis niloticus (Nile Tilapia).</title>
        <authorList>
            <consortium name="Broad Institute Genome Assembly Team"/>
            <consortium name="Broad Institute Sequencing Platform"/>
            <person name="Di Palma F."/>
            <person name="Johnson J."/>
            <person name="Lander E.S."/>
            <person name="Lindblad-Toh K."/>
        </authorList>
    </citation>
    <scope>NUCLEOTIDE SEQUENCE [LARGE SCALE GENOMIC DNA]</scope>
</reference>
<dbReference type="InterPro" id="IPR036971">
    <property type="entry name" value="PDEase_catalytic_dom_sf"/>
</dbReference>
<feature type="binding site" evidence="11">
    <location>
        <position position="481"/>
    </location>
    <ligand>
        <name>Zn(2+)</name>
        <dbReference type="ChEBI" id="CHEBI:29105"/>
        <label>1</label>
    </ligand>
</feature>
<dbReference type="Pfam" id="PF00233">
    <property type="entry name" value="PDEase_I"/>
    <property type="match status" value="1"/>
</dbReference>
<dbReference type="SMART" id="SM00471">
    <property type="entry name" value="HDc"/>
    <property type="match status" value="1"/>
</dbReference>
<evidence type="ECO:0000256" key="12">
    <source>
        <dbReference type="RuleBase" id="RU363067"/>
    </source>
</evidence>
<dbReference type="FunFam" id="3.30.450.20:FF:000040">
    <property type="entry name" value="Phosphodiesterase"/>
    <property type="match status" value="1"/>
</dbReference>
<dbReference type="Gene3D" id="3.30.450.20">
    <property type="entry name" value="PAS domain"/>
    <property type="match status" value="1"/>
</dbReference>
<name>A0A669CRL9_ORENI</name>
<dbReference type="AlphaFoldDB" id="A0A669CRL9"/>
<dbReference type="CDD" id="cd00130">
    <property type="entry name" value="PAS"/>
    <property type="match status" value="1"/>
</dbReference>
<dbReference type="PROSITE" id="PS00126">
    <property type="entry name" value="PDEASE_I_1"/>
    <property type="match status" value="1"/>
</dbReference>
<dbReference type="GO" id="GO:0046872">
    <property type="term" value="F:metal ion binding"/>
    <property type="evidence" value="ECO:0007669"/>
    <property type="project" value="UniProtKB-KW"/>
</dbReference>
<comment type="function">
    <text evidence="7">Hydrolyzes the second messenger cAMP, which is a key regulator of many important physiological processes. May be involved in maintaining basal levels of the cyclic nucleotide and/or in the cAMP regulation of germ cell development. Binding to RAF1 reduces RAF1 'Ser-259' inhibitory-phosphorylation and stimulates RAF1-dependent EGF-activated ERK-signaling. Protects against cell death induced by hydrogen peroxide and staurosporine.</text>
</comment>
<dbReference type="SUPFAM" id="SSF109604">
    <property type="entry name" value="HD-domain/PDEase-like"/>
    <property type="match status" value="1"/>
</dbReference>
<evidence type="ECO:0000256" key="11">
    <source>
        <dbReference type="PIRSR" id="PIRSR623088-3"/>
    </source>
</evidence>
<dbReference type="Pfam" id="PF23198">
    <property type="entry name" value="PDE8A_N"/>
    <property type="match status" value="1"/>
</dbReference>
<dbReference type="PANTHER" id="PTHR11347">
    <property type="entry name" value="CYCLIC NUCLEOTIDE PHOSPHODIESTERASE"/>
    <property type="match status" value="1"/>
</dbReference>
<reference evidence="15" key="2">
    <citation type="submission" date="2025-08" db="UniProtKB">
        <authorList>
            <consortium name="Ensembl"/>
        </authorList>
    </citation>
    <scope>IDENTIFICATION</scope>
</reference>
<dbReference type="InterPro" id="IPR003607">
    <property type="entry name" value="HD/PDEase_dom"/>
</dbReference>
<dbReference type="PROSITE" id="PS51845">
    <property type="entry name" value="PDEASE_I_2"/>
    <property type="match status" value="1"/>
</dbReference>
<dbReference type="GO" id="GO:0004115">
    <property type="term" value="F:3',5'-cyclic-AMP phosphodiesterase activity"/>
    <property type="evidence" value="ECO:0007669"/>
    <property type="project" value="UniProtKB-ARBA"/>
</dbReference>
<dbReference type="CDD" id="cd00077">
    <property type="entry name" value="HDc"/>
    <property type="match status" value="1"/>
</dbReference>
<dbReference type="PRINTS" id="PR00387">
    <property type="entry name" value="PDIESTERASE1"/>
</dbReference>
<feature type="domain" description="PDEase" evidence="14">
    <location>
        <begin position="364"/>
        <end position="687"/>
    </location>
</feature>
<dbReference type="SMART" id="SM00091">
    <property type="entry name" value="PAS"/>
    <property type="match status" value="1"/>
</dbReference>
<dbReference type="GO" id="GO:0070374">
    <property type="term" value="P:positive regulation of ERK1 and ERK2 cascade"/>
    <property type="evidence" value="ECO:0007669"/>
    <property type="project" value="UniProtKB-ARBA"/>
</dbReference>
<evidence type="ECO:0000256" key="5">
    <source>
        <dbReference type="ARBA" id="ARBA00022801"/>
    </source>
</evidence>
<dbReference type="Gene3D" id="1.10.1300.10">
    <property type="entry name" value="3'5'-cyclic nucleotide phosphodiesterase, catalytic domain"/>
    <property type="match status" value="1"/>
</dbReference>
<evidence type="ECO:0000256" key="8">
    <source>
        <dbReference type="ARBA" id="ARBA00066220"/>
    </source>
</evidence>
<evidence type="ECO:0000259" key="14">
    <source>
        <dbReference type="PROSITE" id="PS51845"/>
    </source>
</evidence>
<proteinExistence type="inferred from homology"/>
<keyword evidence="16" id="KW-1185">Reference proteome</keyword>
<dbReference type="InterPro" id="IPR013767">
    <property type="entry name" value="PAS_fold"/>
</dbReference>
<organism evidence="15 16">
    <name type="scientific">Oreochromis niloticus</name>
    <name type="common">Nile tilapia</name>
    <name type="synonym">Tilapia nilotica</name>
    <dbReference type="NCBI Taxonomy" id="8128"/>
    <lineage>
        <taxon>Eukaryota</taxon>
        <taxon>Metazoa</taxon>
        <taxon>Chordata</taxon>
        <taxon>Craniata</taxon>
        <taxon>Vertebrata</taxon>
        <taxon>Euteleostomi</taxon>
        <taxon>Actinopterygii</taxon>
        <taxon>Neopterygii</taxon>
        <taxon>Teleostei</taxon>
        <taxon>Neoteleostei</taxon>
        <taxon>Acanthomorphata</taxon>
        <taxon>Ovalentaria</taxon>
        <taxon>Cichlomorphae</taxon>
        <taxon>Cichliformes</taxon>
        <taxon>Cichlidae</taxon>
        <taxon>African cichlids</taxon>
        <taxon>Pseudocrenilabrinae</taxon>
        <taxon>Oreochromini</taxon>
        <taxon>Oreochromis</taxon>
    </lineage>
</organism>
<dbReference type="GO" id="GO:0071364">
    <property type="term" value="P:cellular response to epidermal growth factor stimulus"/>
    <property type="evidence" value="ECO:0007669"/>
    <property type="project" value="UniProtKB-ARBA"/>
</dbReference>
<evidence type="ECO:0000256" key="9">
    <source>
        <dbReference type="PIRSR" id="PIRSR623088-1"/>
    </source>
</evidence>
<dbReference type="InterPro" id="IPR000014">
    <property type="entry name" value="PAS"/>
</dbReference>
<dbReference type="UniPathway" id="UPA00762">
    <property type="reaction ID" value="UER00747"/>
</dbReference>
<comment type="pathway">
    <text evidence="1">Purine metabolism; 3',5'-cyclic AMP degradation; AMP from 3',5'-cyclic AMP: step 1/1.</text>
</comment>
<evidence type="ECO:0000256" key="1">
    <source>
        <dbReference type="ARBA" id="ARBA00004703"/>
    </source>
</evidence>
<dbReference type="EC" id="3.1.4.-" evidence="12"/>
<comment type="subunit">
    <text evidence="8">Interacts with RAF1. The interaction promotes RAF1 activity.</text>
</comment>
<keyword evidence="4 11" id="KW-0479">Metal-binding</keyword>
<feature type="binding site" evidence="10">
    <location>
        <position position="645"/>
    </location>
    <ligand>
        <name>AMP</name>
        <dbReference type="ChEBI" id="CHEBI:456215"/>
    </ligand>
</feature>
<keyword evidence="6" id="KW-0114">cAMP</keyword>
<dbReference type="Ensembl" id="ENSONIT00000037701.1">
    <property type="protein sequence ID" value="ENSONIP00000049423.1"/>
    <property type="gene ID" value="ENSONIG00000000200.2"/>
</dbReference>
<dbReference type="GO" id="GO:0006198">
    <property type="term" value="P:cAMP catabolic process"/>
    <property type="evidence" value="ECO:0007669"/>
    <property type="project" value="UniProtKB-UniPathway"/>
</dbReference>
<dbReference type="PROSITE" id="PS50112">
    <property type="entry name" value="PAS"/>
    <property type="match status" value="1"/>
</dbReference>
<evidence type="ECO:0000256" key="4">
    <source>
        <dbReference type="ARBA" id="ARBA00022723"/>
    </source>
</evidence>
<dbReference type="Pfam" id="PF00989">
    <property type="entry name" value="PAS"/>
    <property type="match status" value="1"/>
</dbReference>
<evidence type="ECO:0000259" key="13">
    <source>
        <dbReference type="PROSITE" id="PS50112"/>
    </source>
</evidence>
<dbReference type="InterPro" id="IPR023174">
    <property type="entry name" value="PDEase_CS"/>
</dbReference>
<feature type="binding site" evidence="10">
    <location>
        <begin position="440"/>
        <end position="444"/>
    </location>
    <ligand>
        <name>AMP</name>
        <dbReference type="ChEBI" id="CHEBI:456215"/>
    </ligand>
</feature>
<dbReference type="GO" id="GO:0007165">
    <property type="term" value="P:signal transduction"/>
    <property type="evidence" value="ECO:0007669"/>
    <property type="project" value="InterPro"/>
</dbReference>
<evidence type="ECO:0000256" key="2">
    <source>
        <dbReference type="ARBA" id="ARBA00006437"/>
    </source>
</evidence>
<comment type="similarity">
    <text evidence="2">Belongs to the cyclic nucleotide phosphodiesterase family. PDE8 subfamily.</text>
</comment>
<feature type="binding site" evidence="10">
    <location>
        <position position="593"/>
    </location>
    <ligand>
        <name>AMP</name>
        <dbReference type="ChEBI" id="CHEBI:456215"/>
    </ligand>
</feature>
<feature type="binding site" evidence="11">
    <location>
        <position position="481"/>
    </location>
    <ligand>
        <name>Zn(2+)</name>
        <dbReference type="ChEBI" id="CHEBI:29105"/>
        <label>2</label>
    </ligand>
</feature>
<accession>A0A669CRL9</accession>